<dbReference type="InterPro" id="IPR001789">
    <property type="entry name" value="Sig_transdc_resp-reg_receiver"/>
</dbReference>
<keyword evidence="3 6" id="KW-0597">Phosphoprotein</keyword>
<dbReference type="PANTHER" id="PTHR43304">
    <property type="entry name" value="PHYTOCHROME-LIKE PROTEIN CPH1"/>
    <property type="match status" value="1"/>
</dbReference>
<feature type="domain" description="PAS" evidence="10">
    <location>
        <begin position="508"/>
        <end position="583"/>
    </location>
</feature>
<dbReference type="Pfam" id="PF00989">
    <property type="entry name" value="PAS"/>
    <property type="match status" value="1"/>
</dbReference>
<evidence type="ECO:0000259" key="11">
    <source>
        <dbReference type="PROSITE" id="PS50113"/>
    </source>
</evidence>
<dbReference type="InterPro" id="IPR003661">
    <property type="entry name" value="HisK_dim/P_dom"/>
</dbReference>
<dbReference type="Pfam" id="PF08448">
    <property type="entry name" value="PAS_4"/>
    <property type="match status" value="3"/>
</dbReference>
<dbReference type="SUPFAM" id="SSF55874">
    <property type="entry name" value="ATPase domain of HSP90 chaperone/DNA topoisomerase II/histidine kinase"/>
    <property type="match status" value="1"/>
</dbReference>
<gene>
    <name evidence="12" type="ORF">GRX66_12050</name>
</gene>
<name>A0A6B0SQM4_9EURY</name>
<dbReference type="Pfam" id="PF00072">
    <property type="entry name" value="Response_reg"/>
    <property type="match status" value="1"/>
</dbReference>
<dbReference type="Pfam" id="PF02518">
    <property type="entry name" value="HATPase_c"/>
    <property type="match status" value="1"/>
</dbReference>
<feature type="domain" description="Histidine kinase" evidence="8">
    <location>
        <begin position="652"/>
        <end position="907"/>
    </location>
</feature>
<dbReference type="InterPro" id="IPR000014">
    <property type="entry name" value="PAS"/>
</dbReference>
<dbReference type="Gene3D" id="1.10.287.130">
    <property type="match status" value="1"/>
</dbReference>
<dbReference type="InterPro" id="IPR005467">
    <property type="entry name" value="His_kinase_dom"/>
</dbReference>
<dbReference type="InterPro" id="IPR036097">
    <property type="entry name" value="HisK_dim/P_sf"/>
</dbReference>
<dbReference type="SMART" id="SM00086">
    <property type="entry name" value="PAC"/>
    <property type="match status" value="4"/>
</dbReference>
<dbReference type="SMART" id="SM00388">
    <property type="entry name" value="HisKA"/>
    <property type="match status" value="1"/>
</dbReference>
<dbReference type="SMART" id="SM00448">
    <property type="entry name" value="REC"/>
    <property type="match status" value="1"/>
</dbReference>
<feature type="domain" description="Response regulatory" evidence="9">
    <location>
        <begin position="8"/>
        <end position="124"/>
    </location>
</feature>
<feature type="domain" description="PAS" evidence="10">
    <location>
        <begin position="262"/>
        <end position="332"/>
    </location>
</feature>
<dbReference type="InterPro" id="IPR013656">
    <property type="entry name" value="PAS_4"/>
</dbReference>
<dbReference type="PROSITE" id="PS50113">
    <property type="entry name" value="PAC"/>
    <property type="match status" value="2"/>
</dbReference>
<evidence type="ECO:0000256" key="1">
    <source>
        <dbReference type="ARBA" id="ARBA00000085"/>
    </source>
</evidence>
<dbReference type="AlphaFoldDB" id="A0A6B0SQM4"/>
<dbReference type="PROSITE" id="PS50110">
    <property type="entry name" value="RESPONSE_REGULATORY"/>
    <property type="match status" value="1"/>
</dbReference>
<dbReference type="SUPFAM" id="SSF47384">
    <property type="entry name" value="Homodimeric domain of signal transducing histidine kinase"/>
    <property type="match status" value="1"/>
</dbReference>
<accession>A0A6B0SQM4</accession>
<reference evidence="12 13" key="1">
    <citation type="submission" date="2019-12" db="EMBL/GenBank/DDBJ databases">
        <title>Isolation and characterization of three novel carbon monoxide-oxidizing members of Halobacteria from salione crusts and soils.</title>
        <authorList>
            <person name="Myers M.R."/>
            <person name="King G.M."/>
        </authorList>
    </citation>
    <scope>NUCLEOTIDE SEQUENCE [LARGE SCALE GENOMIC DNA]</scope>
    <source>
        <strain evidence="12 13">PCN9</strain>
    </source>
</reference>
<dbReference type="SUPFAM" id="SSF52172">
    <property type="entry name" value="CheY-like"/>
    <property type="match status" value="1"/>
</dbReference>
<dbReference type="PANTHER" id="PTHR43304:SF1">
    <property type="entry name" value="PAC DOMAIN-CONTAINING PROTEIN"/>
    <property type="match status" value="1"/>
</dbReference>
<dbReference type="GO" id="GO:0000155">
    <property type="term" value="F:phosphorelay sensor kinase activity"/>
    <property type="evidence" value="ECO:0007669"/>
    <property type="project" value="InterPro"/>
</dbReference>
<feature type="region of interest" description="Disordered" evidence="7">
    <location>
        <begin position="763"/>
        <end position="825"/>
    </location>
</feature>
<dbReference type="CDD" id="cd00075">
    <property type="entry name" value="HATPase"/>
    <property type="match status" value="1"/>
</dbReference>
<evidence type="ECO:0000256" key="7">
    <source>
        <dbReference type="SAM" id="MobiDB-lite"/>
    </source>
</evidence>
<dbReference type="InterPro" id="IPR001610">
    <property type="entry name" value="PAC"/>
</dbReference>
<dbReference type="InterPro" id="IPR013767">
    <property type="entry name" value="PAS_fold"/>
</dbReference>
<feature type="compositionally biased region" description="Basic and acidic residues" evidence="7">
    <location>
        <begin position="770"/>
        <end position="792"/>
    </location>
</feature>
<evidence type="ECO:0000256" key="6">
    <source>
        <dbReference type="PROSITE-ProRule" id="PRU00169"/>
    </source>
</evidence>
<feature type="compositionally biased region" description="Acidic residues" evidence="7">
    <location>
        <begin position="810"/>
        <end position="824"/>
    </location>
</feature>
<evidence type="ECO:0000259" key="8">
    <source>
        <dbReference type="PROSITE" id="PS50109"/>
    </source>
</evidence>
<evidence type="ECO:0000256" key="2">
    <source>
        <dbReference type="ARBA" id="ARBA00012438"/>
    </source>
</evidence>
<dbReference type="InterPro" id="IPR035965">
    <property type="entry name" value="PAS-like_dom_sf"/>
</dbReference>
<dbReference type="SUPFAM" id="SSF55785">
    <property type="entry name" value="PYP-like sensor domain (PAS domain)"/>
    <property type="match status" value="4"/>
</dbReference>
<feature type="modified residue" description="4-aspartylphosphate" evidence="6">
    <location>
        <position position="59"/>
    </location>
</feature>
<dbReference type="Gene3D" id="3.30.450.20">
    <property type="entry name" value="PAS domain"/>
    <property type="match status" value="4"/>
</dbReference>
<comment type="catalytic activity">
    <reaction evidence="1">
        <text>ATP + protein L-histidine = ADP + protein N-phospho-L-histidine.</text>
        <dbReference type="EC" id="2.7.13.3"/>
    </reaction>
</comment>
<proteinExistence type="predicted"/>
<dbReference type="PROSITE" id="PS50109">
    <property type="entry name" value="HIS_KIN"/>
    <property type="match status" value="1"/>
</dbReference>
<feature type="compositionally biased region" description="Low complexity" evidence="7">
    <location>
        <begin position="793"/>
        <end position="809"/>
    </location>
</feature>
<dbReference type="SMART" id="SM00387">
    <property type="entry name" value="HATPase_c"/>
    <property type="match status" value="1"/>
</dbReference>
<protein>
    <recommendedName>
        <fullName evidence="2">histidine kinase</fullName>
        <ecNumber evidence="2">2.7.13.3</ecNumber>
    </recommendedName>
</protein>
<dbReference type="EC" id="2.7.13.3" evidence="2"/>
<dbReference type="CDD" id="cd00130">
    <property type="entry name" value="PAS"/>
    <property type="match status" value="3"/>
</dbReference>
<keyword evidence="5" id="KW-0418">Kinase</keyword>
<keyword evidence="4" id="KW-0808">Transferase</keyword>
<dbReference type="RefSeq" id="WP_159526787.1">
    <property type="nucleotide sequence ID" value="NZ_WUUU01000100.1"/>
</dbReference>
<dbReference type="InterPro" id="IPR036890">
    <property type="entry name" value="HATPase_C_sf"/>
</dbReference>
<dbReference type="InterPro" id="IPR003594">
    <property type="entry name" value="HATPase_dom"/>
</dbReference>
<feature type="domain" description="PAS" evidence="10">
    <location>
        <begin position="388"/>
        <end position="457"/>
    </location>
</feature>
<sequence length="907" mass="99436">MVDESRIRVLLVDDDDTFADLTADYLRREADDFEVTTRPAATPALDYLGDADVDCVVSDHDMPETDGLEFLDAVRDDHPDLPFVLFTGKGSEEIASDAISAGVTDYLQKGGGTETYAILANIVRNAVEKRRSERALREEKHLLEQVLATTPGSVVFRPNGEIASATDRARATLAIDDDTPADHDWEFVTLDGEPLPDAEHPARRVARSGKPLHGERLGVEWPDGWRKYLVMHCAPLFDADGEVDRVVASFTDVTDRVNHDRDAERAETIVQAVGDPVYSLDEDGAFTFVNDAFAAITGRDRDALVGEHCSTVMDDEHLAEGADIIEDLLAGDRESGMLEMSVRDWAHGVEHVEVHIALLPFDVAFQGTAGVVRDVTDRERRERRLRESEQKYATVVEEASDAVIVAQGETIRFANPRAADVLEYEQATLEGKPVADVIAPEDRGTVLDRLQRRLEGDSPERRYEFQAATADGDRVPIEFTAARVTYEGDPAVLAICRDVSAREARDRERRQYETIVETAPDGVFIVDEDANYVGGNIHGAGLTGLEESELETKTVPELVETGVFDPDVVQRYQETVRDLLTADDPDAKGKFEFHVYPADGDEERVVECHLALRPHDDEFRGTIGVLRDVTDRRRRERELERQNERLDEFASVVSHDLRSPLNVASGWLDQYRETGDDDALDRIDRAHDRIAEILDELLAVAREGVDVHDTTEVPLEVVSAAAWASVATGDANLSVDSNGDSVEAVRGRLQELLENLFANAVAHGTTSPDSRTRQDAVEHGSTDHRSRAHGDVSESATTADSSATDAAADGGDDATVDGDEDADPASDLRVEVGVLDDDPGFYVADDGPGIPAGEHDAVFEMGYTTSEDGTGFGLAIVESIADAHDWDVELTTSEDGGARFEFYTTAD</sequence>
<evidence type="ECO:0000256" key="4">
    <source>
        <dbReference type="ARBA" id="ARBA00022679"/>
    </source>
</evidence>
<dbReference type="Gene3D" id="3.40.50.2300">
    <property type="match status" value="1"/>
</dbReference>
<dbReference type="Gene3D" id="3.30.565.10">
    <property type="entry name" value="Histidine kinase-like ATPase, C-terminal domain"/>
    <property type="match status" value="1"/>
</dbReference>
<dbReference type="InterPro" id="IPR000700">
    <property type="entry name" value="PAS-assoc_C"/>
</dbReference>
<dbReference type="InterPro" id="IPR011006">
    <property type="entry name" value="CheY-like_superfamily"/>
</dbReference>
<organism evidence="12 13">
    <name type="scientific">Halobacterium bonnevillei</name>
    <dbReference type="NCBI Taxonomy" id="2692200"/>
    <lineage>
        <taxon>Archaea</taxon>
        <taxon>Methanobacteriati</taxon>
        <taxon>Methanobacteriota</taxon>
        <taxon>Stenosarchaea group</taxon>
        <taxon>Halobacteria</taxon>
        <taxon>Halobacteriales</taxon>
        <taxon>Halobacteriaceae</taxon>
        <taxon>Halobacterium</taxon>
    </lineage>
</organism>
<evidence type="ECO:0000259" key="9">
    <source>
        <dbReference type="PROSITE" id="PS50110"/>
    </source>
</evidence>
<dbReference type="OrthoDB" id="8127at2157"/>
<dbReference type="NCBIfam" id="TIGR00229">
    <property type="entry name" value="sensory_box"/>
    <property type="match status" value="3"/>
</dbReference>
<dbReference type="CDD" id="cd00082">
    <property type="entry name" value="HisKA"/>
    <property type="match status" value="1"/>
</dbReference>
<evidence type="ECO:0000259" key="10">
    <source>
        <dbReference type="PROSITE" id="PS50112"/>
    </source>
</evidence>
<dbReference type="GO" id="GO:0006355">
    <property type="term" value="P:regulation of DNA-templated transcription"/>
    <property type="evidence" value="ECO:0007669"/>
    <property type="project" value="InterPro"/>
</dbReference>
<dbReference type="Proteomes" id="UP000471521">
    <property type="component" value="Unassembled WGS sequence"/>
</dbReference>
<dbReference type="SMART" id="SM00091">
    <property type="entry name" value="PAS"/>
    <property type="match status" value="4"/>
</dbReference>
<evidence type="ECO:0000256" key="5">
    <source>
        <dbReference type="ARBA" id="ARBA00022777"/>
    </source>
</evidence>
<comment type="caution">
    <text evidence="12">The sequence shown here is derived from an EMBL/GenBank/DDBJ whole genome shotgun (WGS) entry which is preliminary data.</text>
</comment>
<dbReference type="EMBL" id="WUUU01000100">
    <property type="protein sequence ID" value="MXR21302.1"/>
    <property type="molecule type" value="Genomic_DNA"/>
</dbReference>
<evidence type="ECO:0000313" key="12">
    <source>
        <dbReference type="EMBL" id="MXR21302.1"/>
    </source>
</evidence>
<dbReference type="Pfam" id="PF00512">
    <property type="entry name" value="HisKA"/>
    <property type="match status" value="1"/>
</dbReference>
<keyword evidence="13" id="KW-1185">Reference proteome</keyword>
<dbReference type="InterPro" id="IPR052162">
    <property type="entry name" value="Sensor_kinase/Photoreceptor"/>
</dbReference>
<feature type="domain" description="PAC" evidence="11">
    <location>
        <begin position="589"/>
        <end position="641"/>
    </location>
</feature>
<evidence type="ECO:0000313" key="13">
    <source>
        <dbReference type="Proteomes" id="UP000471521"/>
    </source>
</evidence>
<feature type="domain" description="PAC" evidence="11">
    <location>
        <begin position="212"/>
        <end position="265"/>
    </location>
</feature>
<evidence type="ECO:0000256" key="3">
    <source>
        <dbReference type="ARBA" id="ARBA00022553"/>
    </source>
</evidence>
<dbReference type="PROSITE" id="PS50112">
    <property type="entry name" value="PAS"/>
    <property type="match status" value="3"/>
</dbReference>